<feature type="compositionally biased region" description="Polar residues" evidence="1">
    <location>
        <begin position="680"/>
        <end position="691"/>
    </location>
</feature>
<evidence type="ECO:0000313" key="2">
    <source>
        <dbReference type="EMBL" id="KAK2765284.1"/>
    </source>
</evidence>
<evidence type="ECO:0000313" key="3">
    <source>
        <dbReference type="Proteomes" id="UP001281614"/>
    </source>
</evidence>
<feature type="compositionally biased region" description="Polar residues" evidence="1">
    <location>
        <begin position="537"/>
        <end position="551"/>
    </location>
</feature>
<dbReference type="Proteomes" id="UP001281614">
    <property type="component" value="Unassembled WGS sequence"/>
</dbReference>
<name>A0AAD9YGL7_COLKA</name>
<protein>
    <submittedName>
        <fullName evidence="2">Uncharacterized protein</fullName>
    </submittedName>
</protein>
<feature type="compositionally biased region" description="Basic and acidic residues" evidence="1">
    <location>
        <begin position="700"/>
        <end position="710"/>
    </location>
</feature>
<evidence type="ECO:0000256" key="1">
    <source>
        <dbReference type="SAM" id="MobiDB-lite"/>
    </source>
</evidence>
<feature type="compositionally biased region" description="Low complexity" evidence="1">
    <location>
        <begin position="663"/>
        <end position="679"/>
    </location>
</feature>
<feature type="compositionally biased region" description="Polar residues" evidence="1">
    <location>
        <begin position="727"/>
        <end position="738"/>
    </location>
</feature>
<comment type="caution">
    <text evidence="2">The sequence shown here is derived from an EMBL/GenBank/DDBJ whole genome shotgun (WGS) entry which is preliminary data.</text>
</comment>
<feature type="region of interest" description="Disordered" evidence="1">
    <location>
        <begin position="653"/>
        <end position="738"/>
    </location>
</feature>
<dbReference type="AlphaFoldDB" id="A0AAD9YGL7"/>
<keyword evidence="3" id="KW-1185">Reference proteome</keyword>
<organism evidence="2 3">
    <name type="scientific">Colletotrichum kahawae</name>
    <name type="common">Coffee berry disease fungus</name>
    <dbReference type="NCBI Taxonomy" id="34407"/>
    <lineage>
        <taxon>Eukaryota</taxon>
        <taxon>Fungi</taxon>
        <taxon>Dikarya</taxon>
        <taxon>Ascomycota</taxon>
        <taxon>Pezizomycotina</taxon>
        <taxon>Sordariomycetes</taxon>
        <taxon>Hypocreomycetidae</taxon>
        <taxon>Glomerellales</taxon>
        <taxon>Glomerellaceae</taxon>
        <taxon>Colletotrichum</taxon>
        <taxon>Colletotrichum gloeosporioides species complex</taxon>
    </lineage>
</organism>
<sequence length="738" mass="82343">MARSRKRLTTLVYLGEQSAPDRCAISLKYAFYILVDASDELAGQYALVEPLRKRMNEEGFRARLRRGLVELFSKIWKQIEKHCKLERLKITTISLSVPAQWMDSSGKFTEVYEGIMREVIGARSRDMEFCFVTETEALAHYLLKDHLEELRRDGHRGEHSSFLFLDFDGHNMNGCIFNVVYGEDHDASFYRVGEAFGAGGGSEQWSYNVSELCIQRTEHRTGRRMTAEKKQELVDKFDRFKDSLGPGCDDEKSFEFEGTVVSPEEIKLLFDRAHDKVLKLAKRHVATLSKFKITDNTVVVAGGTAKHAGIKQRLRDMCLKKGVPEPVFVNVDLCVRYDSVKIAKGAAYSTSKKGSIDDFLRQGAAFGIQRKAVGTGPGSGKNTHWEDSAEVLFSKDKKDALDLSFATGCDEFKIICDPFFGRTGSYRLFYDRCYDVMYIGKLKRGGSRITMSLEKKRGKDFVVLKSEWAHLRTKGVKEWVSPGFTSRPLLLSFDCGPSCFFLDDAELDFERFLAGGAKIGIAARTRASLARQDDSIKTSPHCSRSTPNVEGSQHMVPNDGRVLSSAGARNVGNGPATPNLSQHNTRREYSAASFELRPDQQSSDRPATPQPAPVAEMVINTQNNSPHQQELTTSQPAPVAQMMIDAQYNSLRTRRNAQHQGQLSEPSLSPSLKRSSSESAVTLGSGQQCSSARDAKRQRRYEQDKQRGVSDAESSDTESSDALSSAFDSGSSDENYCD</sequence>
<gene>
    <name evidence="2" type="ORF">CKAH01_15657</name>
</gene>
<reference evidence="2" key="1">
    <citation type="submission" date="2023-02" db="EMBL/GenBank/DDBJ databases">
        <title>Colletotrichum kahawae CIFC_Que2 genome sequencing and assembly.</title>
        <authorList>
            <person name="Baroncelli R."/>
        </authorList>
    </citation>
    <scope>NUCLEOTIDE SEQUENCE</scope>
    <source>
        <strain evidence="2">CIFC_Que2</strain>
    </source>
</reference>
<proteinExistence type="predicted"/>
<feature type="region of interest" description="Disordered" evidence="1">
    <location>
        <begin position="530"/>
        <end position="611"/>
    </location>
</feature>
<dbReference type="EMBL" id="VYYT01000131">
    <property type="protein sequence ID" value="KAK2765284.1"/>
    <property type="molecule type" value="Genomic_DNA"/>
</dbReference>
<accession>A0AAD9YGL7</accession>